<keyword evidence="2" id="KW-1185">Reference proteome</keyword>
<dbReference type="Proteomes" id="UP000019376">
    <property type="component" value="Unassembled WGS sequence"/>
</dbReference>
<dbReference type="HOGENOM" id="CLU_1787480_0_0_1"/>
<reference evidence="1 2" key="1">
    <citation type="journal article" date="2013" name="PLoS ONE">
        <title>Genomic and secretomic analyses reveal unique features of the lignocellulolytic enzyme system of Penicillium decumbens.</title>
        <authorList>
            <person name="Liu G."/>
            <person name="Zhang L."/>
            <person name="Wei X."/>
            <person name="Zou G."/>
            <person name="Qin Y."/>
            <person name="Ma L."/>
            <person name="Li J."/>
            <person name="Zheng H."/>
            <person name="Wang S."/>
            <person name="Wang C."/>
            <person name="Xun L."/>
            <person name="Zhao G.-P."/>
            <person name="Zhou Z."/>
            <person name="Qu Y."/>
        </authorList>
    </citation>
    <scope>NUCLEOTIDE SEQUENCE [LARGE SCALE GENOMIC DNA]</scope>
    <source>
        <strain evidence="2">114-2 / CGMCC 5302</strain>
    </source>
</reference>
<gene>
    <name evidence="1" type="ORF">PDE_02810</name>
</gene>
<evidence type="ECO:0000313" key="1">
    <source>
        <dbReference type="EMBL" id="EPS27866.1"/>
    </source>
</evidence>
<dbReference type="AlphaFoldDB" id="S7ZGV8"/>
<organism evidence="1 2">
    <name type="scientific">Penicillium oxalicum (strain 114-2 / CGMCC 5302)</name>
    <name type="common">Penicillium decumbens</name>
    <dbReference type="NCBI Taxonomy" id="933388"/>
    <lineage>
        <taxon>Eukaryota</taxon>
        <taxon>Fungi</taxon>
        <taxon>Dikarya</taxon>
        <taxon>Ascomycota</taxon>
        <taxon>Pezizomycotina</taxon>
        <taxon>Eurotiomycetes</taxon>
        <taxon>Eurotiomycetidae</taxon>
        <taxon>Eurotiales</taxon>
        <taxon>Aspergillaceae</taxon>
        <taxon>Penicillium</taxon>
    </lineage>
</organism>
<protein>
    <submittedName>
        <fullName evidence="1">Uncharacterized protein</fullName>
    </submittedName>
</protein>
<dbReference type="EMBL" id="KB644410">
    <property type="protein sequence ID" value="EPS27866.1"/>
    <property type="molecule type" value="Genomic_DNA"/>
</dbReference>
<accession>S7ZGV8</accession>
<sequence length="145" mass="16171">MQSPIETAWSISTWVCGRMQAFMQVKLVSRPPRMVPPTVRERSEPLGVTTAAKLRSLRELCQIRAEPRLVSDQNLCETFSSHPSRQSWRGLKNEDIIGAGQLHSIFRESTLRAGKSLTAPAVSTGGQISVTKEVTKRLGHLELEF</sequence>
<name>S7ZGV8_PENO1</name>
<proteinExistence type="predicted"/>
<evidence type="ECO:0000313" key="2">
    <source>
        <dbReference type="Proteomes" id="UP000019376"/>
    </source>
</evidence>